<proteinExistence type="predicted"/>
<name>A0A3P8D5D2_HELPZ</name>
<evidence type="ECO:0000313" key="1">
    <source>
        <dbReference type="EMBL" id="VDP26605.1"/>
    </source>
</evidence>
<dbReference type="AlphaFoldDB" id="A0A3P8D5D2"/>
<dbReference type="EMBL" id="UZAH01033141">
    <property type="protein sequence ID" value="VDP26605.1"/>
    <property type="molecule type" value="Genomic_DNA"/>
</dbReference>
<dbReference type="OrthoDB" id="311172at2759"/>
<organism evidence="1">
    <name type="scientific">Heligmosomoides polygyrus</name>
    <name type="common">Parasitic roundworm</name>
    <dbReference type="NCBI Taxonomy" id="6339"/>
    <lineage>
        <taxon>Eukaryota</taxon>
        <taxon>Metazoa</taxon>
        <taxon>Ecdysozoa</taxon>
        <taxon>Nematoda</taxon>
        <taxon>Chromadorea</taxon>
        <taxon>Rhabditida</taxon>
        <taxon>Rhabditina</taxon>
        <taxon>Rhabditomorpha</taxon>
        <taxon>Strongyloidea</taxon>
        <taxon>Heligmosomidae</taxon>
        <taxon>Heligmosomoides</taxon>
    </lineage>
</organism>
<dbReference type="InterPro" id="IPR019410">
    <property type="entry name" value="Methyltransf_16"/>
</dbReference>
<dbReference type="Gene3D" id="3.40.50.150">
    <property type="entry name" value="Vaccinia Virus protein VP39"/>
    <property type="match status" value="1"/>
</dbReference>
<dbReference type="InterPro" id="IPR029063">
    <property type="entry name" value="SAM-dependent_MTases_sf"/>
</dbReference>
<dbReference type="WBParaSite" id="HPBE_0002157801-mRNA-1">
    <property type="protein sequence ID" value="HPBE_0002157801-mRNA-1"/>
    <property type="gene ID" value="HPBE_0002157801"/>
</dbReference>
<dbReference type="Proteomes" id="UP000050761">
    <property type="component" value="Unassembled WGS sequence"/>
</dbReference>
<keyword evidence="2" id="KW-1185">Reference proteome</keyword>
<dbReference type="Gene3D" id="3.30.420.40">
    <property type="match status" value="1"/>
</dbReference>
<dbReference type="InterPro" id="IPR043129">
    <property type="entry name" value="ATPase_NBD"/>
</dbReference>
<dbReference type="SUPFAM" id="SSF53067">
    <property type="entry name" value="Actin-like ATPase domain"/>
    <property type="match status" value="1"/>
</dbReference>
<protein>
    <submittedName>
        <fullName evidence="3">Methyltranfer_dom domain-containing protein</fullName>
    </submittedName>
</protein>
<evidence type="ECO:0000313" key="2">
    <source>
        <dbReference type="Proteomes" id="UP000050761"/>
    </source>
</evidence>
<dbReference type="Pfam" id="PF10294">
    <property type="entry name" value="Methyltransf_16"/>
    <property type="match status" value="1"/>
</dbReference>
<gene>
    <name evidence="1" type="ORF">HPBE_LOCUS21577</name>
</gene>
<reference evidence="1 2" key="1">
    <citation type="submission" date="2018-11" db="EMBL/GenBank/DDBJ databases">
        <authorList>
            <consortium name="Pathogen Informatics"/>
        </authorList>
    </citation>
    <scope>NUCLEOTIDE SEQUENCE [LARGE SCALE GENOMIC DNA]</scope>
</reference>
<accession>A0A3P8D5D2</accession>
<reference evidence="3" key="2">
    <citation type="submission" date="2019-09" db="UniProtKB">
        <authorList>
            <consortium name="WormBaseParasite"/>
        </authorList>
    </citation>
    <scope>IDENTIFICATION</scope>
</reference>
<evidence type="ECO:0000313" key="3">
    <source>
        <dbReference type="WBParaSite" id="HPBE_0002157801-mRNA-1"/>
    </source>
</evidence>
<sequence length="226" mass="25517">MDAFVFQILSLLQENVRKNDLANICGVMGLDWQSDYSASAVLDGIDELDCIVASDVFYDVCTFRPLLATIGRFMQRFRRLRFYFSYAERDDNWSIEDLLLLHNLQGRIIQTRDLGENTVQICVVYRRETMEEVFCGVEGGATESKLIFVNAAGHTLAESSTAGTNFTLNGIERTVNDIAFWVRESAAKSNIPLPLKGLVSKGPGEPVTLCVCEHCRPSYYLYLRVF</sequence>